<name>A0A7S2RSU2_9STRA</name>
<dbReference type="SMART" id="SM00698">
    <property type="entry name" value="MORN"/>
    <property type="match status" value="5"/>
</dbReference>
<proteinExistence type="predicted"/>
<sequence>MGDEEAEYKVKYIDVAEDAEEATEFNWVSRAGKALVTYPNGCTYEGEFNSEKQKHGMGTFTWVEADEEEGFKKVATYEGNYADGKKHGIGKMTFPNGDVYHGEWKENKMEGEGTYTYAKTKDIYSGAWVDGKKAGAGCYEYGADKSKLKGTWEAGAFVTGEWILEGAGTYTGSFQKGKPVGAGSFSFVNGIKQDGEFVLPATEGEEGGDEDAPVDPTWMGKPAYSSVAN</sequence>
<evidence type="ECO:0000313" key="3">
    <source>
        <dbReference type="EMBL" id="CAD9679736.1"/>
    </source>
</evidence>
<dbReference type="SUPFAM" id="SSF82185">
    <property type="entry name" value="Histone H3 K4-specific methyltransferase SET7/9 N-terminal domain"/>
    <property type="match status" value="1"/>
</dbReference>
<evidence type="ECO:0000256" key="2">
    <source>
        <dbReference type="SAM" id="MobiDB-lite"/>
    </source>
</evidence>
<gene>
    <name evidence="3" type="ORF">RMAR1173_LOCUS7641</name>
</gene>
<accession>A0A7S2RSU2</accession>
<dbReference type="AlphaFoldDB" id="A0A7S2RSU2"/>
<dbReference type="PANTHER" id="PTHR43215:SF14">
    <property type="entry name" value="RADIAL SPOKE HEAD 1 HOMOLOG"/>
    <property type="match status" value="1"/>
</dbReference>
<dbReference type="EMBL" id="HBHJ01011742">
    <property type="protein sequence ID" value="CAD9679736.1"/>
    <property type="molecule type" value="Transcribed_RNA"/>
</dbReference>
<dbReference type="PANTHER" id="PTHR43215">
    <property type="entry name" value="RADIAL SPOKE HEAD 1 HOMOLOG"/>
    <property type="match status" value="1"/>
</dbReference>
<dbReference type="InterPro" id="IPR003409">
    <property type="entry name" value="MORN"/>
</dbReference>
<feature type="compositionally biased region" description="Acidic residues" evidence="2">
    <location>
        <begin position="203"/>
        <end position="213"/>
    </location>
</feature>
<protein>
    <recommendedName>
        <fullName evidence="4">MORN repeat-containing protein 5</fullName>
    </recommendedName>
</protein>
<feature type="region of interest" description="Disordered" evidence="2">
    <location>
        <begin position="202"/>
        <end position="229"/>
    </location>
</feature>
<dbReference type="Pfam" id="PF02493">
    <property type="entry name" value="MORN"/>
    <property type="match status" value="5"/>
</dbReference>
<keyword evidence="1" id="KW-0677">Repeat</keyword>
<evidence type="ECO:0000256" key="1">
    <source>
        <dbReference type="ARBA" id="ARBA00022737"/>
    </source>
</evidence>
<evidence type="ECO:0008006" key="4">
    <source>
        <dbReference type="Google" id="ProtNLM"/>
    </source>
</evidence>
<dbReference type="Gene3D" id="2.20.110.10">
    <property type="entry name" value="Histone H3 K4-specific methyltransferase SET7/9 N-terminal domain"/>
    <property type="match status" value="2"/>
</dbReference>
<reference evidence="3" key="1">
    <citation type="submission" date="2021-01" db="EMBL/GenBank/DDBJ databases">
        <authorList>
            <person name="Corre E."/>
            <person name="Pelletier E."/>
            <person name="Niang G."/>
            <person name="Scheremetjew M."/>
            <person name="Finn R."/>
            <person name="Kale V."/>
            <person name="Holt S."/>
            <person name="Cochrane G."/>
            <person name="Meng A."/>
            <person name="Brown T."/>
            <person name="Cohen L."/>
        </authorList>
    </citation>
    <scope>NUCLEOTIDE SEQUENCE</scope>
    <source>
        <strain evidence="3">CCMP1243</strain>
    </source>
</reference>
<organism evidence="3">
    <name type="scientific">Rhizochromulina marina</name>
    <dbReference type="NCBI Taxonomy" id="1034831"/>
    <lineage>
        <taxon>Eukaryota</taxon>
        <taxon>Sar</taxon>
        <taxon>Stramenopiles</taxon>
        <taxon>Ochrophyta</taxon>
        <taxon>Dictyochophyceae</taxon>
        <taxon>Rhizochromulinales</taxon>
        <taxon>Rhizochromulina</taxon>
    </lineage>
</organism>